<proteinExistence type="predicted"/>
<accession>A0A8S5LHN2</accession>
<evidence type="ECO:0000313" key="1">
    <source>
        <dbReference type="EMBL" id="DAD69450.1"/>
    </source>
</evidence>
<organism evidence="1">
    <name type="scientific">Myoviridae sp. ctqMr7</name>
    <dbReference type="NCBI Taxonomy" id="2823552"/>
    <lineage>
        <taxon>Viruses</taxon>
        <taxon>Duplodnaviria</taxon>
        <taxon>Heunggongvirae</taxon>
        <taxon>Uroviricota</taxon>
        <taxon>Caudoviricetes</taxon>
    </lineage>
</organism>
<protein>
    <submittedName>
        <fullName evidence="1">Uncharacterized protein</fullName>
    </submittedName>
</protein>
<sequence>MYLIDKYYFSAKLKMYDEFFDSISEYSSGKDIFDISILMDGERNKKMPIYPSDEDKYAADCIIKIRPMSEIDIYMQIPNNEIALDSKKYDTIKYIIIDVVYACEGMSAVKRRFGYVFDVKDFKYYNSEIGIYKFKYLKNVFLDSRLTNKIIDLDSFNEFTKIGFHNGNELFKDRFGFTEED</sequence>
<name>A0A8S5LHN2_9CAUD</name>
<dbReference type="EMBL" id="BK014721">
    <property type="protein sequence ID" value="DAD69450.1"/>
    <property type="molecule type" value="Genomic_DNA"/>
</dbReference>
<reference evidence="1" key="1">
    <citation type="journal article" date="2021" name="Proc. Natl. Acad. Sci. U.S.A.">
        <title>A Catalog of Tens of Thousands of Viruses from Human Metagenomes Reveals Hidden Associations with Chronic Diseases.</title>
        <authorList>
            <person name="Tisza M.J."/>
            <person name="Buck C.B."/>
        </authorList>
    </citation>
    <scope>NUCLEOTIDE SEQUENCE</scope>
    <source>
        <strain evidence="1">CtqMr7</strain>
    </source>
</reference>